<comment type="caution">
    <text evidence="2">The sequence shown here is derived from an EMBL/GenBank/DDBJ whole genome shotgun (WGS) entry which is preliminary data.</text>
</comment>
<accession>A0AAD7IJ34</accession>
<name>A0AAD7IJ34_9AGAR</name>
<proteinExistence type="predicted"/>
<protein>
    <submittedName>
        <fullName evidence="2">Uncharacterized protein</fullName>
    </submittedName>
</protein>
<feature type="region of interest" description="Disordered" evidence="1">
    <location>
        <begin position="1"/>
        <end position="51"/>
    </location>
</feature>
<evidence type="ECO:0000256" key="1">
    <source>
        <dbReference type="SAM" id="MobiDB-lite"/>
    </source>
</evidence>
<evidence type="ECO:0000313" key="2">
    <source>
        <dbReference type="EMBL" id="KAJ7743404.1"/>
    </source>
</evidence>
<feature type="region of interest" description="Disordered" evidence="1">
    <location>
        <begin position="118"/>
        <end position="234"/>
    </location>
</feature>
<reference evidence="2" key="1">
    <citation type="submission" date="2023-03" db="EMBL/GenBank/DDBJ databases">
        <title>Massive genome expansion in bonnet fungi (Mycena s.s.) driven by repeated elements and novel gene families across ecological guilds.</title>
        <authorList>
            <consortium name="Lawrence Berkeley National Laboratory"/>
            <person name="Harder C.B."/>
            <person name="Miyauchi S."/>
            <person name="Viragh M."/>
            <person name="Kuo A."/>
            <person name="Thoen E."/>
            <person name="Andreopoulos B."/>
            <person name="Lu D."/>
            <person name="Skrede I."/>
            <person name="Drula E."/>
            <person name="Henrissat B."/>
            <person name="Morin E."/>
            <person name="Kohler A."/>
            <person name="Barry K."/>
            <person name="LaButti K."/>
            <person name="Morin E."/>
            <person name="Salamov A."/>
            <person name="Lipzen A."/>
            <person name="Mereny Z."/>
            <person name="Hegedus B."/>
            <person name="Baldrian P."/>
            <person name="Stursova M."/>
            <person name="Weitz H."/>
            <person name="Taylor A."/>
            <person name="Grigoriev I.V."/>
            <person name="Nagy L.G."/>
            <person name="Martin F."/>
            <person name="Kauserud H."/>
        </authorList>
    </citation>
    <scope>NUCLEOTIDE SEQUENCE</scope>
    <source>
        <strain evidence="2">CBHHK182m</strain>
    </source>
</reference>
<gene>
    <name evidence="2" type="ORF">B0H16DRAFT_1693539</name>
</gene>
<dbReference type="EMBL" id="JARKIB010000091">
    <property type="protein sequence ID" value="KAJ7743404.1"/>
    <property type="molecule type" value="Genomic_DNA"/>
</dbReference>
<sequence>MSLYSKKEGQGYAYTETKEARGGEKARLENVQQRRVRADPTESGKLGPRARMQGMEALDVRGEQTGATTADLAATPAPELDAEVGARADMDIIRSVGSGREWREHVEDAPAVQPVLALRRRNRNGSERRERAVWMSGASRRVSAGEGEGGRAGRGGEEAYRTAGAESAWSRACGKESRYAAATTFPARGRRTTVSAFRAGPARRAPIHQRRVRETQCRRDLTAEESEVHEGRKA</sequence>
<feature type="compositionally biased region" description="Basic and acidic residues" evidence="1">
    <location>
        <begin position="148"/>
        <end position="160"/>
    </location>
</feature>
<keyword evidence="3" id="KW-1185">Reference proteome</keyword>
<evidence type="ECO:0000313" key="3">
    <source>
        <dbReference type="Proteomes" id="UP001215598"/>
    </source>
</evidence>
<feature type="compositionally biased region" description="Basic and acidic residues" evidence="1">
    <location>
        <begin position="212"/>
        <end position="234"/>
    </location>
</feature>
<dbReference type="Proteomes" id="UP001215598">
    <property type="component" value="Unassembled WGS sequence"/>
</dbReference>
<feature type="compositionally biased region" description="Basic and acidic residues" evidence="1">
    <location>
        <begin position="16"/>
        <end position="28"/>
    </location>
</feature>
<dbReference type="AlphaFoldDB" id="A0AAD7IJ34"/>
<organism evidence="2 3">
    <name type="scientific">Mycena metata</name>
    <dbReference type="NCBI Taxonomy" id="1033252"/>
    <lineage>
        <taxon>Eukaryota</taxon>
        <taxon>Fungi</taxon>
        <taxon>Dikarya</taxon>
        <taxon>Basidiomycota</taxon>
        <taxon>Agaricomycotina</taxon>
        <taxon>Agaricomycetes</taxon>
        <taxon>Agaricomycetidae</taxon>
        <taxon>Agaricales</taxon>
        <taxon>Marasmiineae</taxon>
        <taxon>Mycenaceae</taxon>
        <taxon>Mycena</taxon>
    </lineage>
</organism>